<dbReference type="InterPro" id="IPR034193">
    <property type="entry name" value="PCSK9_ProteinaseK-like"/>
</dbReference>
<dbReference type="GO" id="GO:0004252">
    <property type="term" value="F:serine-type endopeptidase activity"/>
    <property type="evidence" value="ECO:0007669"/>
    <property type="project" value="UniProtKB-UniRule"/>
</dbReference>
<evidence type="ECO:0000256" key="5">
    <source>
        <dbReference type="PROSITE-ProRule" id="PRU01240"/>
    </source>
</evidence>
<sequence>MTFGTVARISILLPLYILIDTVIAEPYVEGDRRIFPADATNVELHTYTGDSGVPDTYIVKLKQEVDPQTASTFVDNLKSEPYSVTNGRSSAFENDPSVGVMMDFGDTKMVVVETQEEGLRLLRRRVDVVEAIYQDSIVTTAQAPVCHVPCECPAAEEPVDNNVCPPKTAATDWGLDRIDQTNGQLDGKFNVMGTGSDVNVYIFDSGIYAEHQEFSNSDGSTRVSEGFKALDSWNFTDIYGHGTHVAGIIGGKTVGVAKNVNLINVKILNDAGSGQVSWAIWAMYEAAFPILATGQKSIMVLALQSSRNDAFNDVIQTFTNYGVTIITGSGNNNGLSFYQSPGSSEAAITVGASATGDTKAIYSNYGPEVDIWAPGTDILSSTTGSPDAYDQGSGTSVAAAFVAGAAAAYMSSLDYRPAPAEVAAYLIQQAADNVVTDSPTQHNCRWEATCYGAHFWSCRIKWDFFSKCPQHARRRYGLRLTVQTLRPIL</sequence>
<dbReference type="GO" id="GO:0006508">
    <property type="term" value="P:proteolysis"/>
    <property type="evidence" value="ECO:0007669"/>
    <property type="project" value="UniProtKB-KW"/>
</dbReference>
<dbReference type="InterPro" id="IPR036852">
    <property type="entry name" value="Peptidase_S8/S53_dom_sf"/>
</dbReference>
<dbReference type="Proteomes" id="UP000085678">
    <property type="component" value="Unplaced"/>
</dbReference>
<evidence type="ECO:0000256" key="6">
    <source>
        <dbReference type="SAM" id="SignalP"/>
    </source>
</evidence>
<name>A0A1S3IET6_LINAN</name>
<dbReference type="Pfam" id="PF00082">
    <property type="entry name" value="Peptidase_S8"/>
    <property type="match status" value="1"/>
</dbReference>
<evidence type="ECO:0000313" key="9">
    <source>
        <dbReference type="RefSeq" id="XP_013395974.1"/>
    </source>
</evidence>
<dbReference type="KEGG" id="lak:106163049"/>
<evidence type="ECO:0000256" key="1">
    <source>
        <dbReference type="ARBA" id="ARBA00011073"/>
    </source>
</evidence>
<keyword evidence="3 5" id="KW-0378">Hydrolase</keyword>
<feature type="active site" description="Charge relay system" evidence="5">
    <location>
        <position position="204"/>
    </location>
</feature>
<dbReference type="SUPFAM" id="SSF52743">
    <property type="entry name" value="Subtilisin-like"/>
    <property type="match status" value="1"/>
</dbReference>
<dbReference type="PROSITE" id="PS51892">
    <property type="entry name" value="SUBTILASE"/>
    <property type="match status" value="1"/>
</dbReference>
<evidence type="ECO:0000313" key="8">
    <source>
        <dbReference type="Proteomes" id="UP000085678"/>
    </source>
</evidence>
<dbReference type="InParanoid" id="A0A1S3IET6"/>
<dbReference type="GeneID" id="106163049"/>
<dbReference type="PANTHER" id="PTHR43806">
    <property type="entry name" value="PEPTIDASE S8"/>
    <property type="match status" value="1"/>
</dbReference>
<feature type="signal peptide" evidence="6">
    <location>
        <begin position="1"/>
        <end position="24"/>
    </location>
</feature>
<keyword evidence="2 5" id="KW-0645">Protease</keyword>
<dbReference type="AlphaFoldDB" id="A0A1S3IET6"/>
<comment type="similarity">
    <text evidence="1 5">Belongs to the peptidase S8 family.</text>
</comment>
<accession>A0A1S3IET6</accession>
<dbReference type="CDD" id="cd04077">
    <property type="entry name" value="Peptidases_S8_PCSK9_ProteinaseK_like"/>
    <property type="match status" value="1"/>
</dbReference>
<dbReference type="InterPro" id="IPR000209">
    <property type="entry name" value="Peptidase_S8/S53_dom"/>
</dbReference>
<dbReference type="OrthoDB" id="1740355at2759"/>
<organism evidence="8 9">
    <name type="scientific">Lingula anatina</name>
    <name type="common">Brachiopod</name>
    <name type="synonym">Lingula unguis</name>
    <dbReference type="NCBI Taxonomy" id="7574"/>
    <lineage>
        <taxon>Eukaryota</taxon>
        <taxon>Metazoa</taxon>
        <taxon>Spiralia</taxon>
        <taxon>Lophotrochozoa</taxon>
        <taxon>Brachiopoda</taxon>
        <taxon>Linguliformea</taxon>
        <taxon>Lingulata</taxon>
        <taxon>Lingulida</taxon>
        <taxon>Linguloidea</taxon>
        <taxon>Lingulidae</taxon>
        <taxon>Lingula</taxon>
    </lineage>
</organism>
<dbReference type="PRINTS" id="PR00723">
    <property type="entry name" value="SUBTILISIN"/>
</dbReference>
<keyword evidence="8" id="KW-1185">Reference proteome</keyword>
<feature type="chain" id="PRO_5010178808" evidence="6">
    <location>
        <begin position="25"/>
        <end position="489"/>
    </location>
</feature>
<gene>
    <name evidence="9" type="primary">LOC106163049</name>
</gene>
<feature type="active site" description="Charge relay system" evidence="5">
    <location>
        <position position="396"/>
    </location>
</feature>
<dbReference type="InterPro" id="IPR022398">
    <property type="entry name" value="Peptidase_S8_His-AS"/>
</dbReference>
<feature type="active site" description="Charge relay system" evidence="5">
    <location>
        <position position="241"/>
    </location>
</feature>
<reference evidence="9" key="1">
    <citation type="submission" date="2025-08" db="UniProtKB">
        <authorList>
            <consortium name="RefSeq"/>
        </authorList>
    </citation>
    <scope>IDENTIFICATION</scope>
    <source>
        <tissue evidence="9">Gonads</tissue>
    </source>
</reference>
<dbReference type="Gene3D" id="3.40.50.200">
    <property type="entry name" value="Peptidase S8/S53 domain"/>
    <property type="match status" value="1"/>
</dbReference>
<dbReference type="PANTHER" id="PTHR43806:SF11">
    <property type="entry name" value="CEREVISIN-RELATED"/>
    <property type="match status" value="1"/>
</dbReference>
<evidence type="ECO:0000259" key="7">
    <source>
        <dbReference type="Pfam" id="PF00082"/>
    </source>
</evidence>
<proteinExistence type="inferred from homology"/>
<keyword evidence="6" id="KW-0732">Signal</keyword>
<keyword evidence="4 5" id="KW-0720">Serine protease</keyword>
<evidence type="ECO:0000256" key="3">
    <source>
        <dbReference type="ARBA" id="ARBA00022801"/>
    </source>
</evidence>
<protein>
    <submittedName>
        <fullName evidence="9">Uncharacterized protein LOC106163049</fullName>
    </submittedName>
</protein>
<dbReference type="RefSeq" id="XP_013395974.1">
    <property type="nucleotide sequence ID" value="XM_013540520.1"/>
</dbReference>
<dbReference type="GO" id="GO:0005615">
    <property type="term" value="C:extracellular space"/>
    <property type="evidence" value="ECO:0007669"/>
    <property type="project" value="TreeGrafter"/>
</dbReference>
<evidence type="ECO:0000256" key="2">
    <source>
        <dbReference type="ARBA" id="ARBA00022670"/>
    </source>
</evidence>
<dbReference type="InterPro" id="IPR050131">
    <property type="entry name" value="Peptidase_S8_subtilisin-like"/>
</dbReference>
<dbReference type="InterPro" id="IPR015500">
    <property type="entry name" value="Peptidase_S8_subtilisin-rel"/>
</dbReference>
<evidence type="ECO:0000256" key="4">
    <source>
        <dbReference type="ARBA" id="ARBA00022825"/>
    </source>
</evidence>
<dbReference type="PROSITE" id="PS00137">
    <property type="entry name" value="SUBTILASE_HIS"/>
    <property type="match status" value="1"/>
</dbReference>
<feature type="domain" description="Peptidase S8/S53" evidence="7">
    <location>
        <begin position="195"/>
        <end position="433"/>
    </location>
</feature>